<dbReference type="Gene3D" id="2.120.10.30">
    <property type="entry name" value="TolB, C-terminal domain"/>
    <property type="match status" value="1"/>
</dbReference>
<dbReference type="InterPro" id="IPR012938">
    <property type="entry name" value="Glc/Sorbosone_DH"/>
</dbReference>
<dbReference type="EMBL" id="JABVED010000015">
    <property type="protein sequence ID" value="MBC6450286.1"/>
    <property type="molecule type" value="Genomic_DNA"/>
</dbReference>
<feature type="chain" id="PRO_5046855340" evidence="1">
    <location>
        <begin position="22"/>
        <end position="386"/>
    </location>
</feature>
<accession>A0ABR7LC51</accession>
<dbReference type="InterPro" id="IPR011042">
    <property type="entry name" value="6-blade_b-propeller_TolB-like"/>
</dbReference>
<gene>
    <name evidence="3" type="ORF">GPZ80_24315</name>
</gene>
<dbReference type="SUPFAM" id="SSF50952">
    <property type="entry name" value="Soluble quinoprotein glucose dehydrogenase"/>
    <property type="match status" value="1"/>
</dbReference>
<dbReference type="PANTHER" id="PTHR19328:SF13">
    <property type="entry name" value="HIPL1 PROTEIN"/>
    <property type="match status" value="1"/>
</dbReference>
<dbReference type="PROSITE" id="PS51257">
    <property type="entry name" value="PROKAR_LIPOPROTEIN"/>
    <property type="match status" value="1"/>
</dbReference>
<evidence type="ECO:0000313" key="4">
    <source>
        <dbReference type="Proteomes" id="UP000734823"/>
    </source>
</evidence>
<name>A0ABR7LC51_9PSEU</name>
<evidence type="ECO:0000256" key="1">
    <source>
        <dbReference type="SAM" id="SignalP"/>
    </source>
</evidence>
<keyword evidence="4" id="KW-1185">Reference proteome</keyword>
<proteinExistence type="predicted"/>
<evidence type="ECO:0000259" key="2">
    <source>
        <dbReference type="Pfam" id="PF07995"/>
    </source>
</evidence>
<dbReference type="InterPro" id="IPR011041">
    <property type="entry name" value="Quinoprot_gluc/sorb_DH_b-prop"/>
</dbReference>
<organism evidence="3 4">
    <name type="scientific">Actinokineospora xionganensis</name>
    <dbReference type="NCBI Taxonomy" id="2684470"/>
    <lineage>
        <taxon>Bacteria</taxon>
        <taxon>Bacillati</taxon>
        <taxon>Actinomycetota</taxon>
        <taxon>Actinomycetes</taxon>
        <taxon>Pseudonocardiales</taxon>
        <taxon>Pseudonocardiaceae</taxon>
        <taxon>Actinokineospora</taxon>
    </lineage>
</organism>
<comment type="caution">
    <text evidence="3">The sequence shown here is derived from an EMBL/GenBank/DDBJ whole genome shotgun (WGS) entry which is preliminary data.</text>
</comment>
<sequence length="386" mass="40268">MRTAVLLAATFVAGCTSSAGTGEIPESSPPPSAVTPGLRVETVASGLTHGWDIGFLPDGKVLVTQRTGDMALLSSAAPGATVTTLKADTSTVAVRGEGGLMGLVVHPDFATSREFTTCQTHQENGEPRDIRLVTWRLTEDEKVATRVRELVTGLPLAASGRHSGCRPTLAADGALLVGTGDTARGNVSQDMSSLGGKVLRVDLKTGEPLPDNPIPGSRVYTFGHRNVQGVALREGGQVVVAEHGPDKNDELNVLRAGANYGWDPSQGGTVSGYDESVPMTDLKRFPDAVPAIWQSGETTEAICAATFLRGSQWGTLDGALVVTALKGAKLMLFTLDPAGKVTSVSIPPEFNDAFGRIRAARTGPDGALYVTTSNGDNDKLLRVVPS</sequence>
<dbReference type="PANTHER" id="PTHR19328">
    <property type="entry name" value="HEDGEHOG-INTERACTING PROTEIN"/>
    <property type="match status" value="1"/>
</dbReference>
<dbReference type="RefSeq" id="WP_187223388.1">
    <property type="nucleotide sequence ID" value="NZ_JABVED010000015.1"/>
</dbReference>
<feature type="domain" description="Glucose/Sorbosone dehydrogenase" evidence="2">
    <location>
        <begin position="47"/>
        <end position="377"/>
    </location>
</feature>
<keyword evidence="1" id="KW-0732">Signal</keyword>
<protein>
    <submittedName>
        <fullName evidence="3">PQQ-dependent sugar dehydrogenase</fullName>
    </submittedName>
</protein>
<dbReference type="Proteomes" id="UP000734823">
    <property type="component" value="Unassembled WGS sequence"/>
</dbReference>
<dbReference type="Pfam" id="PF07995">
    <property type="entry name" value="GSDH"/>
    <property type="match status" value="1"/>
</dbReference>
<evidence type="ECO:0000313" key="3">
    <source>
        <dbReference type="EMBL" id="MBC6450286.1"/>
    </source>
</evidence>
<reference evidence="3 4" key="1">
    <citation type="submission" date="2020-06" db="EMBL/GenBank/DDBJ databases">
        <title>Actinokineospora xiongansis sp. nov., isolated from soil of Baiyangdian.</title>
        <authorList>
            <person name="Zhang X."/>
        </authorList>
    </citation>
    <scope>NUCLEOTIDE SEQUENCE [LARGE SCALE GENOMIC DNA]</scope>
    <source>
        <strain evidence="3 4">HBU206404</strain>
    </source>
</reference>
<feature type="signal peptide" evidence="1">
    <location>
        <begin position="1"/>
        <end position="21"/>
    </location>
</feature>